<evidence type="ECO:0000259" key="1">
    <source>
        <dbReference type="Pfam" id="PF06250"/>
    </source>
</evidence>
<keyword evidence="4" id="KW-1185">Reference proteome</keyword>
<evidence type="ECO:0000313" key="4">
    <source>
        <dbReference type="Proteomes" id="UP001500748"/>
    </source>
</evidence>
<dbReference type="Gene3D" id="3.40.1350.10">
    <property type="match status" value="1"/>
</dbReference>
<dbReference type="Pfam" id="PF17761">
    <property type="entry name" value="DUF1016_N"/>
    <property type="match status" value="1"/>
</dbReference>
<dbReference type="InterPro" id="IPR011856">
    <property type="entry name" value="tRNA_endonuc-like_dom_sf"/>
</dbReference>
<proteinExistence type="predicted"/>
<feature type="domain" description="YhcG N-terminal" evidence="2">
    <location>
        <begin position="19"/>
        <end position="182"/>
    </location>
</feature>
<dbReference type="InterPro" id="IPR009362">
    <property type="entry name" value="YhcG_C"/>
</dbReference>
<dbReference type="RefSeq" id="WP_345141170.1">
    <property type="nucleotide sequence ID" value="NZ_BAABDU010000003.1"/>
</dbReference>
<dbReference type="EMBL" id="BAABDU010000003">
    <property type="protein sequence ID" value="GAA3760942.1"/>
    <property type="molecule type" value="Genomic_DNA"/>
</dbReference>
<accession>A0ABP7GBU3</accession>
<comment type="caution">
    <text evidence="3">The sequence shown here is derived from an EMBL/GenBank/DDBJ whole genome shotgun (WGS) entry which is preliminary data.</text>
</comment>
<dbReference type="Pfam" id="PF06250">
    <property type="entry name" value="YhcG_C"/>
    <property type="match status" value="1"/>
</dbReference>
<gene>
    <name evidence="3" type="ORF">GCM10022423_10120</name>
</gene>
<dbReference type="Proteomes" id="UP001500748">
    <property type="component" value="Unassembled WGS sequence"/>
</dbReference>
<name>A0ABP7GBU3_9FLAO</name>
<protein>
    <submittedName>
        <fullName evidence="3">PDDEXK nuclease domain-containing protein</fullName>
    </submittedName>
</protein>
<organism evidence="3 4">
    <name type="scientific">Flavobacterium ginsengiterrae</name>
    <dbReference type="NCBI Taxonomy" id="871695"/>
    <lineage>
        <taxon>Bacteria</taxon>
        <taxon>Pseudomonadati</taxon>
        <taxon>Bacteroidota</taxon>
        <taxon>Flavobacteriia</taxon>
        <taxon>Flavobacteriales</taxon>
        <taxon>Flavobacteriaceae</taxon>
        <taxon>Flavobacterium</taxon>
    </lineage>
</organism>
<dbReference type="InterPro" id="IPR053148">
    <property type="entry name" value="PD-DEXK-like_domain"/>
</dbReference>
<evidence type="ECO:0000313" key="3">
    <source>
        <dbReference type="EMBL" id="GAA3760942.1"/>
    </source>
</evidence>
<evidence type="ECO:0000259" key="2">
    <source>
        <dbReference type="Pfam" id="PF17761"/>
    </source>
</evidence>
<dbReference type="PANTHER" id="PTHR30547:SF0">
    <property type="entry name" value="BLR8175 PROTEIN"/>
    <property type="match status" value="1"/>
</dbReference>
<feature type="domain" description="YhcG PDDEXK nuclease" evidence="1">
    <location>
        <begin position="207"/>
        <end position="359"/>
    </location>
</feature>
<sequence length="371" mass="43253">MKIENMKIENEHLQTVKQLKSAILASRYRVAVLANREMLGLYFAIGKLISEKTKQEKWGAKVIEVLSNDLQNELPGLRGFSASNIKKMKIFYEKWMNHFTIRSLITNELKSEENIENELVVIGSSVTNELEEDFHKVGFTHHFEILSKTKTLVEQIFYIQKTASEFWSITTLRYHIKSNLFKQQGLLPNNFAKVITQDDLRAKALMSFKDEYLLDFINIEDPEEENERLIENEIVRNIKKFLLSLGTDFAFIANQYRFILDDIEYFVDLLFYNRRMQCLVAFDLKKGKFIPEYLGKMNFYLSALDEMVKLPHETPSVGIILCKEKNNKVVEFSFRDLNKAMGVSTYKTGNVLPNEYKGLLPDAEMLKSLMD</sequence>
<reference evidence="4" key="1">
    <citation type="journal article" date="2019" name="Int. J. Syst. Evol. Microbiol.">
        <title>The Global Catalogue of Microorganisms (GCM) 10K type strain sequencing project: providing services to taxonomists for standard genome sequencing and annotation.</title>
        <authorList>
            <consortium name="The Broad Institute Genomics Platform"/>
            <consortium name="The Broad Institute Genome Sequencing Center for Infectious Disease"/>
            <person name="Wu L."/>
            <person name="Ma J."/>
        </authorList>
    </citation>
    <scope>NUCLEOTIDE SEQUENCE [LARGE SCALE GENOMIC DNA]</scope>
    <source>
        <strain evidence="4">JCM 17337</strain>
    </source>
</reference>
<dbReference type="InterPro" id="IPR041527">
    <property type="entry name" value="YhcG_N"/>
</dbReference>
<dbReference type="PANTHER" id="PTHR30547">
    <property type="entry name" value="UNCHARACTERIZED PROTEIN YHCG-RELATED"/>
    <property type="match status" value="1"/>
</dbReference>